<keyword evidence="4 7" id="KW-0812">Transmembrane</keyword>
<dbReference type="Proteomes" id="UP000005384">
    <property type="component" value="Unassembled WGS sequence"/>
</dbReference>
<feature type="transmembrane region" description="Helical" evidence="7">
    <location>
        <begin position="196"/>
        <end position="221"/>
    </location>
</feature>
<dbReference type="RefSeq" id="WP_006782758.1">
    <property type="nucleotide sequence ID" value="NZ_CP040506.1"/>
</dbReference>
<comment type="subcellular location">
    <subcellularLocation>
        <location evidence="1 7">Cell membrane</location>
        <topology evidence="1 7">Multi-pass membrane protein</topology>
    </subcellularLocation>
</comment>
<proteinExistence type="inferred from homology"/>
<dbReference type="InterPro" id="IPR035906">
    <property type="entry name" value="MetI-like_sf"/>
</dbReference>
<feature type="transmembrane region" description="Helical" evidence="7">
    <location>
        <begin position="12"/>
        <end position="33"/>
    </location>
</feature>
<keyword evidence="3" id="KW-1003">Cell membrane</keyword>
<dbReference type="AlphaFoldDB" id="G5IMP2"/>
<keyword evidence="6 7" id="KW-0472">Membrane</keyword>
<evidence type="ECO:0000256" key="5">
    <source>
        <dbReference type="ARBA" id="ARBA00022989"/>
    </source>
</evidence>
<evidence type="ECO:0000259" key="8">
    <source>
        <dbReference type="PROSITE" id="PS50928"/>
    </source>
</evidence>
<dbReference type="InterPro" id="IPR050901">
    <property type="entry name" value="BP-dep_ABC_trans_perm"/>
</dbReference>
<keyword evidence="5 7" id="KW-1133">Transmembrane helix</keyword>
<keyword evidence="2 7" id="KW-0813">Transport</keyword>
<dbReference type="GO" id="GO:0005886">
    <property type="term" value="C:plasma membrane"/>
    <property type="evidence" value="ECO:0007669"/>
    <property type="project" value="UniProtKB-SubCell"/>
</dbReference>
<organism evidence="9 10">
    <name type="scientific">Hungatella hathewayi WAL-18680</name>
    <dbReference type="NCBI Taxonomy" id="742737"/>
    <lineage>
        <taxon>Bacteria</taxon>
        <taxon>Bacillati</taxon>
        <taxon>Bacillota</taxon>
        <taxon>Clostridia</taxon>
        <taxon>Lachnospirales</taxon>
        <taxon>Lachnospiraceae</taxon>
        <taxon>Hungatella</taxon>
    </lineage>
</organism>
<gene>
    <name evidence="9" type="ORF">HMPREF9473_04770</name>
</gene>
<feature type="transmembrane region" description="Helical" evidence="7">
    <location>
        <begin position="241"/>
        <end position="261"/>
    </location>
</feature>
<dbReference type="OrthoDB" id="156617at2"/>
<dbReference type="PROSITE" id="PS50928">
    <property type="entry name" value="ABC_TM1"/>
    <property type="match status" value="1"/>
</dbReference>
<name>G5IMP2_9FIRM</name>
<evidence type="ECO:0000256" key="1">
    <source>
        <dbReference type="ARBA" id="ARBA00004651"/>
    </source>
</evidence>
<feature type="transmembrane region" description="Helical" evidence="7">
    <location>
        <begin position="108"/>
        <end position="130"/>
    </location>
</feature>
<dbReference type="GO" id="GO:0055085">
    <property type="term" value="P:transmembrane transport"/>
    <property type="evidence" value="ECO:0007669"/>
    <property type="project" value="InterPro"/>
</dbReference>
<dbReference type="HOGENOM" id="CLU_016047_1_2_9"/>
<comment type="similarity">
    <text evidence="7">Belongs to the binding-protein-dependent transport system permease family.</text>
</comment>
<evidence type="ECO:0000256" key="2">
    <source>
        <dbReference type="ARBA" id="ARBA00022448"/>
    </source>
</evidence>
<dbReference type="Gene3D" id="1.10.3720.10">
    <property type="entry name" value="MetI-like"/>
    <property type="match status" value="1"/>
</dbReference>
<evidence type="ECO:0000313" key="9">
    <source>
        <dbReference type="EMBL" id="EHI57661.1"/>
    </source>
</evidence>
<dbReference type="CDD" id="cd06261">
    <property type="entry name" value="TM_PBP2"/>
    <property type="match status" value="1"/>
</dbReference>
<dbReference type="EMBL" id="ADLN01000120">
    <property type="protein sequence ID" value="EHI57661.1"/>
    <property type="molecule type" value="Genomic_DNA"/>
</dbReference>
<sequence length="277" mass="30529">MKVKKIRIGSVIKGIFLVLIVLISVYPIIWTLVNSFRTNTQILSTFRVIPEQFDFSNYISILKEKTIITSFGNSVLVTGGTMVLTAAFSMMAAFVLSSYRFKGASVVYLLFTMGIFIPGATTMGMIYKLLQSFHLLGTRTGIVLLYTSGRMAISIFLLVSFMKAIPESVKEAALLDGCTPGQLFTRIIVPLTRNGLMIVLILTFINVWNDYVWSMILLPSASKRTLTVALAFFKGEFFTDYGLLSACVIVGLLPIVVAYVFMQDKIINGMAASAVKG</sequence>
<feature type="domain" description="ABC transmembrane type-1" evidence="8">
    <location>
        <begin position="71"/>
        <end position="262"/>
    </location>
</feature>
<dbReference type="InterPro" id="IPR000515">
    <property type="entry name" value="MetI-like"/>
</dbReference>
<dbReference type="SUPFAM" id="SSF161098">
    <property type="entry name" value="MetI-like"/>
    <property type="match status" value="1"/>
</dbReference>
<protein>
    <recommendedName>
        <fullName evidence="8">ABC transmembrane type-1 domain-containing protein</fullName>
    </recommendedName>
</protein>
<dbReference type="PANTHER" id="PTHR32243:SF24">
    <property type="entry name" value="DIACETYLCHITOBIOSE UPTAKE SYSTEM PERMEASE PROTEIN NGCG"/>
    <property type="match status" value="1"/>
</dbReference>
<comment type="caution">
    <text evidence="9">The sequence shown here is derived from an EMBL/GenBank/DDBJ whole genome shotgun (WGS) entry which is preliminary data.</text>
</comment>
<evidence type="ECO:0000256" key="7">
    <source>
        <dbReference type="RuleBase" id="RU363032"/>
    </source>
</evidence>
<reference evidence="9 10" key="1">
    <citation type="submission" date="2011-08" db="EMBL/GenBank/DDBJ databases">
        <title>The Genome Sequence of Clostridium hathewayi WAL-18680.</title>
        <authorList>
            <consortium name="The Broad Institute Genome Sequencing Platform"/>
            <person name="Earl A."/>
            <person name="Ward D."/>
            <person name="Feldgarden M."/>
            <person name="Gevers D."/>
            <person name="Finegold S.M."/>
            <person name="Summanen P.H."/>
            <person name="Molitoris D.R."/>
            <person name="Song M."/>
            <person name="Daigneault M."/>
            <person name="Allen-Vercoe E."/>
            <person name="Young S.K."/>
            <person name="Zeng Q."/>
            <person name="Gargeya S."/>
            <person name="Fitzgerald M."/>
            <person name="Haas B."/>
            <person name="Abouelleil A."/>
            <person name="Alvarado L."/>
            <person name="Arachchi H.M."/>
            <person name="Berlin A."/>
            <person name="Brown A."/>
            <person name="Chapman S.B."/>
            <person name="Chen Z."/>
            <person name="Dunbar C."/>
            <person name="Freedman E."/>
            <person name="Gearin G."/>
            <person name="Gellesch M."/>
            <person name="Goldberg J."/>
            <person name="Griggs A."/>
            <person name="Gujja S."/>
            <person name="Heiman D."/>
            <person name="Howarth C."/>
            <person name="Larson L."/>
            <person name="Lui A."/>
            <person name="MacDonald P.J.P."/>
            <person name="Montmayeur A."/>
            <person name="Murphy C."/>
            <person name="Neiman D."/>
            <person name="Pearson M."/>
            <person name="Priest M."/>
            <person name="Roberts A."/>
            <person name="Saif S."/>
            <person name="Shea T."/>
            <person name="Shenoy N."/>
            <person name="Sisk P."/>
            <person name="Stolte C."/>
            <person name="Sykes S."/>
            <person name="Wortman J."/>
            <person name="Nusbaum C."/>
            <person name="Birren B."/>
        </authorList>
    </citation>
    <scope>NUCLEOTIDE SEQUENCE [LARGE SCALE GENOMIC DNA]</scope>
    <source>
        <strain evidence="9 10">WAL-18680</strain>
    </source>
</reference>
<keyword evidence="10" id="KW-1185">Reference proteome</keyword>
<accession>G5IMP2</accession>
<feature type="transmembrane region" description="Helical" evidence="7">
    <location>
        <begin position="75"/>
        <end position="96"/>
    </location>
</feature>
<evidence type="ECO:0000256" key="6">
    <source>
        <dbReference type="ARBA" id="ARBA00023136"/>
    </source>
</evidence>
<evidence type="ECO:0000313" key="10">
    <source>
        <dbReference type="Proteomes" id="UP000005384"/>
    </source>
</evidence>
<dbReference type="PATRIC" id="fig|742737.3.peg.4757"/>
<dbReference type="Pfam" id="PF00528">
    <property type="entry name" value="BPD_transp_1"/>
    <property type="match status" value="1"/>
</dbReference>
<dbReference type="PANTHER" id="PTHR32243">
    <property type="entry name" value="MALTOSE TRANSPORT SYSTEM PERMEASE-RELATED"/>
    <property type="match status" value="1"/>
</dbReference>
<evidence type="ECO:0000256" key="4">
    <source>
        <dbReference type="ARBA" id="ARBA00022692"/>
    </source>
</evidence>
<evidence type="ECO:0000256" key="3">
    <source>
        <dbReference type="ARBA" id="ARBA00022475"/>
    </source>
</evidence>
<feature type="transmembrane region" description="Helical" evidence="7">
    <location>
        <begin position="142"/>
        <end position="161"/>
    </location>
</feature>